<dbReference type="InterPro" id="IPR055133">
    <property type="entry name" value="BT_3657-like_N"/>
</dbReference>
<dbReference type="Proteomes" id="UP000061809">
    <property type="component" value="Chromosome"/>
</dbReference>
<evidence type="ECO:0000256" key="1">
    <source>
        <dbReference type="ARBA" id="ARBA00001462"/>
    </source>
</evidence>
<sequence length="817" mass="92693">MKPKLIIVSIAIAAMVTSAMAEEPDSVYIMPFAETHNTGRSGMKLKWSSDGENWEMLCDGRTVIRSDWGSWKTMINPCIERTADGEYLATWQISKSGQIYAQAKSENLITWERQRYFEKKKQIATKHSPIVKIGYNEMQAVINHFQYEDFKNAEYNERAEHDNARFLNLQPVNVDIKTDISKAKPISDMLIGVFFEDLSHAADGGLYAELIQNRDFEYCEDSFAREKNWTHDYAWSTSSGASLTITDIKPIHPNNKFYAVLDVTQVGGTLINSGFDGIYMKKGEKYDFSLFVSSIHSSAKKEFAEVRIVSKNGDIIAQNKISLNAKDWKQQTCTLIATADDTDARLEIMPLQTGTYALDMISLFPQNTFKGRKNGLRRDLAQLIADLQPRFIRFPGGCLAHGDGLDNMYDWKGSVGPLHERRHLPNIWHYHQTRGLGYFEYFQFCEDVGAEPLPIIAAGVSCQNSGLLHKSLIESGKMKSDLPELFSEGQQGGIPMDKMPQYIQDVLDLIEWANGNPRTSKWAKIRADAGHPAPFNLKYIGLGNEDMISEEFKIRFKMIYDVVKEYYPDITIIGTAGPDIKGIDYEEGWKYATELQVPIVDEHCYRPTGWYIYNQNFYDHYDRSKSKVYLGEWAARSYSHSQTSLESALAEALHMTNLERNGDIVCMTSYAPLLAKEGHIHWNPDLIYFNNSEVHPTASYYTQRMFGQNSGDEYIPAELNTDQQDRKVNLRIGQSVIRESKTGDIIIKLVNLLPISVNTNLYLPSLQGYNPIASTSILTGDIRSKTAIPVNGNLAIGEKFSYKMPQYSFTVIRITAK</sequence>
<feature type="signal peptide" evidence="6">
    <location>
        <begin position="1"/>
        <end position="21"/>
    </location>
</feature>
<dbReference type="InterPro" id="IPR055235">
    <property type="entry name" value="ASD1_cat"/>
</dbReference>
<dbReference type="Pfam" id="PF22848">
    <property type="entry name" value="ASD1_dom"/>
    <property type="match status" value="1"/>
</dbReference>
<dbReference type="Pfam" id="PF06964">
    <property type="entry name" value="Alpha-L-AF_C"/>
    <property type="match status" value="1"/>
</dbReference>
<dbReference type="PATRIC" id="fig|246787.4.peg.4999"/>
<dbReference type="GO" id="GO:0046373">
    <property type="term" value="P:L-arabinose metabolic process"/>
    <property type="evidence" value="ECO:0007669"/>
    <property type="project" value="InterPro"/>
</dbReference>
<dbReference type="InterPro" id="IPR017853">
    <property type="entry name" value="GH"/>
</dbReference>
<evidence type="ECO:0000256" key="5">
    <source>
        <dbReference type="ARBA" id="ARBA00022801"/>
    </source>
</evidence>
<evidence type="ECO:0000256" key="4">
    <source>
        <dbReference type="ARBA" id="ARBA00022729"/>
    </source>
</evidence>
<dbReference type="RefSeq" id="WP_029327961.1">
    <property type="nucleotide sequence ID" value="NZ_CABMLT010000004.1"/>
</dbReference>
<keyword evidence="4 6" id="KW-0732">Signal</keyword>
<gene>
    <name evidence="8" type="ORF">BcellWH2_04843</name>
</gene>
<dbReference type="Pfam" id="PF02018">
    <property type="entry name" value="CBM_4_9"/>
    <property type="match status" value="1"/>
</dbReference>
<dbReference type="KEGG" id="bcel:BcellWH2_04843"/>
<dbReference type="GeneID" id="66309172"/>
<evidence type="ECO:0000256" key="2">
    <source>
        <dbReference type="ARBA" id="ARBA00007186"/>
    </source>
</evidence>
<dbReference type="Gene3D" id="2.60.120.260">
    <property type="entry name" value="Galactose-binding domain-like"/>
    <property type="match status" value="1"/>
</dbReference>
<dbReference type="PANTHER" id="PTHR31776:SF26">
    <property type="entry name" value="SECRETED ARABINOSIDASE"/>
    <property type="match status" value="1"/>
</dbReference>
<dbReference type="InterPro" id="IPR051563">
    <property type="entry name" value="Glycosyl_Hydrolase_51"/>
</dbReference>
<dbReference type="EMBL" id="CP012801">
    <property type="protein sequence ID" value="ALJ62052.1"/>
    <property type="molecule type" value="Genomic_DNA"/>
</dbReference>
<evidence type="ECO:0000259" key="7">
    <source>
        <dbReference type="SMART" id="SM00813"/>
    </source>
</evidence>
<dbReference type="PANTHER" id="PTHR31776">
    <property type="entry name" value="ALPHA-L-ARABINOFURANOSIDASE 1"/>
    <property type="match status" value="1"/>
</dbReference>
<dbReference type="EC" id="3.2.1.55" evidence="3"/>
<reference evidence="8 9" key="1">
    <citation type="journal article" date="2015" name="Science">
        <title>Genetic determinants of in vivo fitness and diet responsiveness in multiple human gut Bacteroides.</title>
        <authorList>
            <person name="Wu M."/>
            <person name="McNulty N.P."/>
            <person name="Rodionov D.A."/>
            <person name="Khoroshkin M.S."/>
            <person name="Griffin N.W."/>
            <person name="Cheng J."/>
            <person name="Latreille P."/>
            <person name="Kerstetter R.A."/>
            <person name="Terrapon N."/>
            <person name="Henrissat B."/>
            <person name="Osterman A.L."/>
            <person name="Gordon J.I."/>
        </authorList>
    </citation>
    <scope>NUCLEOTIDE SEQUENCE [LARGE SCALE GENOMIC DNA]</scope>
    <source>
        <strain evidence="8 9">WH2</strain>
    </source>
</reference>
<proteinExistence type="inferred from homology"/>
<comment type="similarity">
    <text evidence="2">Belongs to the glycosyl hydrolase 51 family.</text>
</comment>
<dbReference type="InterPro" id="IPR003305">
    <property type="entry name" value="CenC_carb-bd"/>
</dbReference>
<keyword evidence="8" id="KW-0326">Glycosidase</keyword>
<dbReference type="STRING" id="246787.BcellWH2_04843"/>
<dbReference type="AlphaFoldDB" id="A0A0P0GUT4"/>
<evidence type="ECO:0000313" key="9">
    <source>
        <dbReference type="Proteomes" id="UP000061809"/>
    </source>
</evidence>
<dbReference type="Pfam" id="PF22847">
    <property type="entry name" value="BT_3657-like_N"/>
    <property type="match status" value="1"/>
</dbReference>
<evidence type="ECO:0000256" key="6">
    <source>
        <dbReference type="SAM" id="SignalP"/>
    </source>
</evidence>
<feature type="domain" description="Alpha-L-arabinofuranosidase C-terminal" evidence="7">
    <location>
        <begin position="631"/>
        <end position="808"/>
    </location>
</feature>
<organism evidence="8 9">
    <name type="scientific">Bacteroides cellulosilyticus</name>
    <dbReference type="NCBI Taxonomy" id="246787"/>
    <lineage>
        <taxon>Bacteria</taxon>
        <taxon>Pseudomonadati</taxon>
        <taxon>Bacteroidota</taxon>
        <taxon>Bacteroidia</taxon>
        <taxon>Bacteroidales</taxon>
        <taxon>Bacteroidaceae</taxon>
        <taxon>Bacteroides</taxon>
    </lineage>
</organism>
<name>A0A0P0GUT4_9BACE</name>
<accession>A0A0P0GUT4</accession>
<evidence type="ECO:0000256" key="3">
    <source>
        <dbReference type="ARBA" id="ARBA00012670"/>
    </source>
</evidence>
<dbReference type="InterPro" id="IPR010720">
    <property type="entry name" value="Alpha-L-AF_C"/>
</dbReference>
<feature type="chain" id="PRO_5013461361" description="non-reducing end alpha-L-arabinofuranosidase" evidence="6">
    <location>
        <begin position="22"/>
        <end position="817"/>
    </location>
</feature>
<keyword evidence="5 8" id="KW-0378">Hydrolase</keyword>
<dbReference type="SUPFAM" id="SSF51445">
    <property type="entry name" value="(Trans)glycosidases"/>
    <property type="match status" value="1"/>
</dbReference>
<dbReference type="SMART" id="SM00813">
    <property type="entry name" value="Alpha-L-AF_C"/>
    <property type="match status" value="1"/>
</dbReference>
<dbReference type="eggNOG" id="COG3534">
    <property type="taxonomic scope" value="Bacteria"/>
</dbReference>
<dbReference type="Gene3D" id="3.20.20.80">
    <property type="entry name" value="Glycosidases"/>
    <property type="match status" value="1"/>
</dbReference>
<dbReference type="SUPFAM" id="SSF75005">
    <property type="entry name" value="Arabinanase/levansucrase/invertase"/>
    <property type="match status" value="1"/>
</dbReference>
<dbReference type="Gene3D" id="2.115.10.20">
    <property type="entry name" value="Glycosyl hydrolase domain, family 43"/>
    <property type="match status" value="1"/>
</dbReference>
<comment type="catalytic activity">
    <reaction evidence="1">
        <text>Hydrolysis of terminal non-reducing alpha-L-arabinofuranoside residues in alpha-L-arabinosides.</text>
        <dbReference type="EC" id="3.2.1.55"/>
    </reaction>
</comment>
<evidence type="ECO:0000313" key="8">
    <source>
        <dbReference type="EMBL" id="ALJ62052.1"/>
    </source>
</evidence>
<dbReference type="InterPro" id="IPR023296">
    <property type="entry name" value="Glyco_hydro_beta-prop_sf"/>
</dbReference>
<dbReference type="GO" id="GO:0046556">
    <property type="term" value="F:alpha-L-arabinofuranosidase activity"/>
    <property type="evidence" value="ECO:0007669"/>
    <property type="project" value="UniProtKB-EC"/>
</dbReference>
<protein>
    <recommendedName>
        <fullName evidence="3">non-reducing end alpha-L-arabinofuranosidase</fullName>
        <ecNumber evidence="3">3.2.1.55</ecNumber>
    </recommendedName>
</protein>